<dbReference type="GO" id="GO:0005829">
    <property type="term" value="C:cytosol"/>
    <property type="evidence" value="ECO:0007669"/>
    <property type="project" value="TreeGrafter"/>
</dbReference>
<dbReference type="EMBL" id="FXAY01000002">
    <property type="protein sequence ID" value="SMG23951.1"/>
    <property type="molecule type" value="Genomic_DNA"/>
</dbReference>
<dbReference type="AlphaFoldDB" id="A0A1X7J862"/>
<dbReference type="PANTHER" id="PTHR43364:SF1">
    <property type="entry name" value="OXIDOREDUCTASE YDHF"/>
    <property type="match status" value="1"/>
</dbReference>
<dbReference type="Pfam" id="PF00248">
    <property type="entry name" value="Aldo_ket_red"/>
    <property type="match status" value="1"/>
</dbReference>
<dbReference type="Gene3D" id="3.20.20.100">
    <property type="entry name" value="NADP-dependent oxidoreductase domain"/>
    <property type="match status" value="1"/>
</dbReference>
<name>A0A1X7J862_9MICO</name>
<dbReference type="GO" id="GO:0016491">
    <property type="term" value="F:oxidoreductase activity"/>
    <property type="evidence" value="ECO:0007669"/>
    <property type="project" value="InterPro"/>
</dbReference>
<dbReference type="CDD" id="cd19092">
    <property type="entry name" value="AKR_BsYcsN_EcYdhF-like"/>
    <property type="match status" value="1"/>
</dbReference>
<proteinExistence type="predicted"/>
<evidence type="ECO:0000313" key="3">
    <source>
        <dbReference type="Proteomes" id="UP000193244"/>
    </source>
</evidence>
<dbReference type="InterPro" id="IPR036812">
    <property type="entry name" value="NAD(P)_OxRdtase_dom_sf"/>
</dbReference>
<protein>
    <submittedName>
        <fullName evidence="2">Predicted oxidoreductase</fullName>
    </submittedName>
</protein>
<sequence length="312" mass="33988">MKNVTLGTTDLTVSQHILGLMRITELSASEIRTLVGDAQAEGITFFDHADIYGSSGSPEHVCESLFADALNYTSAEREQMILQTKCGIRPGYFDFSAEHILDSVNGSLKALKTDYLDLLLLHRPDALVEPDEVASAFDQLHSEGKVRHFGVSNHTPGQIELLKRSVRQPLVVNQLQLSITHAPSITSGLAMNMAHAEQSVDRHNGVLDYCRLNDITVQAWSPFQSGATGGVFIGDRENYAELNDILDELAASYGVTPTAIAAAWITRHPARIQVVLGTTKGSRLREAAAGSEIELTRPEWYRLLVAGGALLP</sequence>
<dbReference type="SUPFAM" id="SSF51430">
    <property type="entry name" value="NAD(P)-linked oxidoreductase"/>
    <property type="match status" value="1"/>
</dbReference>
<dbReference type="RefSeq" id="WP_085483934.1">
    <property type="nucleotide sequence ID" value="NZ_FXAY01000002.1"/>
</dbReference>
<evidence type="ECO:0000259" key="1">
    <source>
        <dbReference type="Pfam" id="PF00248"/>
    </source>
</evidence>
<accession>A0A1X7J862</accession>
<gene>
    <name evidence="2" type="ORF">SAMN06296010_1139</name>
</gene>
<organism evidence="2 3">
    <name type="scientific">Agreia pratensis</name>
    <dbReference type="NCBI Taxonomy" id="150121"/>
    <lineage>
        <taxon>Bacteria</taxon>
        <taxon>Bacillati</taxon>
        <taxon>Actinomycetota</taxon>
        <taxon>Actinomycetes</taxon>
        <taxon>Micrococcales</taxon>
        <taxon>Microbacteriaceae</taxon>
        <taxon>Agreia</taxon>
    </lineage>
</organism>
<dbReference type="InterPro" id="IPR023210">
    <property type="entry name" value="NADP_OxRdtase_dom"/>
</dbReference>
<dbReference type="Proteomes" id="UP000193244">
    <property type="component" value="Unassembled WGS sequence"/>
</dbReference>
<dbReference type="OrthoDB" id="9768793at2"/>
<dbReference type="InterPro" id="IPR050523">
    <property type="entry name" value="AKR_Detox_Biosynth"/>
</dbReference>
<feature type="domain" description="NADP-dependent oxidoreductase" evidence="1">
    <location>
        <begin position="17"/>
        <end position="300"/>
    </location>
</feature>
<dbReference type="InterPro" id="IPR020471">
    <property type="entry name" value="AKR"/>
</dbReference>
<keyword evidence="3" id="KW-1185">Reference proteome</keyword>
<dbReference type="PRINTS" id="PR00069">
    <property type="entry name" value="ALDKETRDTASE"/>
</dbReference>
<reference evidence="3" key="1">
    <citation type="submission" date="2017-04" db="EMBL/GenBank/DDBJ databases">
        <authorList>
            <person name="Varghese N."/>
            <person name="Submissions S."/>
        </authorList>
    </citation>
    <scope>NUCLEOTIDE SEQUENCE [LARGE SCALE GENOMIC DNA]</scope>
    <source>
        <strain evidence="3">VKM Ac-2510</strain>
    </source>
</reference>
<dbReference type="STRING" id="150121.SAMN06296010_1139"/>
<evidence type="ECO:0000313" key="2">
    <source>
        <dbReference type="EMBL" id="SMG23951.1"/>
    </source>
</evidence>
<dbReference type="PANTHER" id="PTHR43364">
    <property type="entry name" value="NADH-SPECIFIC METHYLGLYOXAL REDUCTASE-RELATED"/>
    <property type="match status" value="1"/>
</dbReference>